<dbReference type="KEGG" id="axe:P40_19245"/>
<dbReference type="GO" id="GO:0102130">
    <property type="term" value="F:malonyl-CoA methyltransferase activity"/>
    <property type="evidence" value="ECO:0007669"/>
    <property type="project" value="UniProtKB-EC"/>
</dbReference>
<evidence type="ECO:0000259" key="10">
    <source>
        <dbReference type="Pfam" id="PF08241"/>
    </source>
</evidence>
<dbReference type="HAMAP" id="MF_00835">
    <property type="entry name" value="BioC"/>
    <property type="match status" value="1"/>
</dbReference>
<dbReference type="GO" id="GO:0010340">
    <property type="term" value="F:carboxyl-O-methyltransferase activity"/>
    <property type="evidence" value="ECO:0007669"/>
    <property type="project" value="UniProtKB-UniRule"/>
</dbReference>
<keyword evidence="5 8" id="KW-0808">Transferase</keyword>
<evidence type="ECO:0000313" key="11">
    <source>
        <dbReference type="EMBL" id="MCE7508280.1"/>
    </source>
</evidence>
<sequence>MSSVFNPSAGHEPAVTSSTATKRAVGRQFGRAAASYDAHAVLQLSCARSLLAMAPESLPIPRAADLGCATAPLSRQQQERWHEVRWLALDLAPAMLQEASQRGRTGRLFSPVCADAEALPLPDRSLGLVFSSFALQWCDPAVVIAEAGRVLAPGGHLLLAVPLRDSLRELSESWKAADRRPHVNDLPTMVQWHDALATEGLSTVTQQTLTVTQHYPDVRAIARTLKATGADHVQGGGGGLTGKRAFRTMLDAYETLRTRDGLPLTWRVLFLHASKEVL</sequence>
<dbReference type="GeneID" id="94688440"/>
<dbReference type="EC" id="2.1.1.197" evidence="3 8"/>
<dbReference type="RefSeq" id="WP_055099535.1">
    <property type="nucleotide sequence ID" value="NZ_CBDDTQ010000006.1"/>
</dbReference>
<evidence type="ECO:0000256" key="1">
    <source>
        <dbReference type="ARBA" id="ARBA00000852"/>
    </source>
</evidence>
<dbReference type="InterPro" id="IPR013216">
    <property type="entry name" value="Methyltransf_11"/>
</dbReference>
<keyword evidence="6 8" id="KW-0949">S-adenosyl-L-methionine</keyword>
<keyword evidence="7 8" id="KW-0093">Biotin biosynthesis</keyword>
<evidence type="ECO:0000256" key="5">
    <source>
        <dbReference type="ARBA" id="ARBA00022679"/>
    </source>
</evidence>
<dbReference type="InterPro" id="IPR050602">
    <property type="entry name" value="Malonyl-ACP_OMT"/>
</dbReference>
<dbReference type="InterPro" id="IPR011814">
    <property type="entry name" value="BioC"/>
</dbReference>
<comment type="function">
    <text evidence="8">Converts the free carboxyl group of a malonyl-thioester to its methyl ester by transfer of a methyl group from S-adenosyl-L-methionine (SAM). It allows to synthesize pimeloyl-ACP via the fatty acid synthetic pathway.</text>
</comment>
<feature type="region of interest" description="Disordered" evidence="9">
    <location>
        <begin position="1"/>
        <end position="21"/>
    </location>
</feature>
<proteinExistence type="inferred from homology"/>
<organism evidence="11 12">
    <name type="scientific">Alloalcanivorax xenomutans</name>
    <dbReference type="NCBI Taxonomy" id="1094342"/>
    <lineage>
        <taxon>Bacteria</taxon>
        <taxon>Pseudomonadati</taxon>
        <taxon>Pseudomonadota</taxon>
        <taxon>Gammaproteobacteria</taxon>
        <taxon>Oceanospirillales</taxon>
        <taxon>Alcanivoracaceae</taxon>
        <taxon>Alloalcanivorax</taxon>
    </lineage>
</organism>
<gene>
    <name evidence="8" type="primary">bioC</name>
    <name evidence="11" type="ORF">LZG35_06485</name>
</gene>
<dbReference type="PANTHER" id="PTHR13090">
    <property type="entry name" value="ARGININE-HYDROXYLASE NDUFAF5, MITOCHONDRIAL"/>
    <property type="match status" value="1"/>
</dbReference>
<feature type="domain" description="Methyltransferase type 11" evidence="10">
    <location>
        <begin position="65"/>
        <end position="158"/>
    </location>
</feature>
<comment type="catalytic activity">
    <reaction evidence="1 8">
        <text>malonyl-[ACP] + S-adenosyl-L-methionine = malonyl-[ACP] methyl ester + S-adenosyl-L-homocysteine</text>
        <dbReference type="Rhea" id="RHEA:17105"/>
        <dbReference type="Rhea" id="RHEA-COMP:9623"/>
        <dbReference type="Rhea" id="RHEA-COMP:9954"/>
        <dbReference type="ChEBI" id="CHEBI:57856"/>
        <dbReference type="ChEBI" id="CHEBI:59789"/>
        <dbReference type="ChEBI" id="CHEBI:78449"/>
        <dbReference type="ChEBI" id="CHEBI:78845"/>
        <dbReference type="EC" id="2.1.1.197"/>
    </reaction>
</comment>
<evidence type="ECO:0000256" key="3">
    <source>
        <dbReference type="ARBA" id="ARBA00012327"/>
    </source>
</evidence>
<dbReference type="Gene3D" id="3.40.50.150">
    <property type="entry name" value="Vaccinia Virus protein VP39"/>
    <property type="match status" value="1"/>
</dbReference>
<keyword evidence="12" id="KW-1185">Reference proteome</keyword>
<dbReference type="PANTHER" id="PTHR13090:SF1">
    <property type="entry name" value="ARGININE-HYDROXYLASE NDUFAF5, MITOCHONDRIAL"/>
    <property type="match status" value="1"/>
</dbReference>
<dbReference type="InterPro" id="IPR029063">
    <property type="entry name" value="SAM-dependent_MTases_sf"/>
</dbReference>
<evidence type="ECO:0000256" key="2">
    <source>
        <dbReference type="ARBA" id="ARBA00004746"/>
    </source>
</evidence>
<evidence type="ECO:0000256" key="6">
    <source>
        <dbReference type="ARBA" id="ARBA00022691"/>
    </source>
</evidence>
<dbReference type="GO" id="GO:0009102">
    <property type="term" value="P:biotin biosynthetic process"/>
    <property type="evidence" value="ECO:0007669"/>
    <property type="project" value="UniProtKB-UniRule"/>
</dbReference>
<dbReference type="GO" id="GO:0008757">
    <property type="term" value="F:S-adenosylmethionine-dependent methyltransferase activity"/>
    <property type="evidence" value="ECO:0007669"/>
    <property type="project" value="InterPro"/>
</dbReference>
<evidence type="ECO:0000256" key="4">
    <source>
        <dbReference type="ARBA" id="ARBA00022603"/>
    </source>
</evidence>
<dbReference type="EMBL" id="JAJVKT010000006">
    <property type="protein sequence ID" value="MCE7508280.1"/>
    <property type="molecule type" value="Genomic_DNA"/>
</dbReference>
<keyword evidence="4 8" id="KW-0489">Methyltransferase</keyword>
<comment type="similarity">
    <text evidence="8">Belongs to the methyltransferase superfamily.</text>
</comment>
<evidence type="ECO:0000313" key="12">
    <source>
        <dbReference type="Proteomes" id="UP001107961"/>
    </source>
</evidence>
<evidence type="ECO:0000256" key="9">
    <source>
        <dbReference type="SAM" id="MobiDB-lite"/>
    </source>
</evidence>
<dbReference type="SUPFAM" id="SSF53335">
    <property type="entry name" value="S-adenosyl-L-methionine-dependent methyltransferases"/>
    <property type="match status" value="1"/>
</dbReference>
<name>A0A9Q3W071_9GAMM</name>
<evidence type="ECO:0000256" key="8">
    <source>
        <dbReference type="HAMAP-Rule" id="MF_00835"/>
    </source>
</evidence>
<dbReference type="AlphaFoldDB" id="A0A9Q3W071"/>
<dbReference type="Proteomes" id="UP001107961">
    <property type="component" value="Unassembled WGS sequence"/>
</dbReference>
<dbReference type="Pfam" id="PF08241">
    <property type="entry name" value="Methyltransf_11"/>
    <property type="match status" value="1"/>
</dbReference>
<evidence type="ECO:0000256" key="7">
    <source>
        <dbReference type="ARBA" id="ARBA00022756"/>
    </source>
</evidence>
<dbReference type="CDD" id="cd02440">
    <property type="entry name" value="AdoMet_MTases"/>
    <property type="match status" value="1"/>
</dbReference>
<dbReference type="GO" id="GO:0032259">
    <property type="term" value="P:methylation"/>
    <property type="evidence" value="ECO:0007669"/>
    <property type="project" value="UniProtKB-KW"/>
</dbReference>
<comment type="pathway">
    <text evidence="2 8">Cofactor biosynthesis; biotin biosynthesis.</text>
</comment>
<reference evidence="11" key="1">
    <citation type="submission" date="2022-01" db="EMBL/GenBank/DDBJ databases">
        <authorList>
            <person name="Karlyshev A.V."/>
            <person name="Jaspars M."/>
        </authorList>
    </citation>
    <scope>NUCLEOTIDE SEQUENCE</scope>
    <source>
        <strain evidence="11">AGSA3-2</strain>
    </source>
</reference>
<protein>
    <recommendedName>
        <fullName evidence="3 8">Malonyl-[acyl-carrier protein] O-methyltransferase</fullName>
        <shortName evidence="8">Malonyl-ACP O-methyltransferase</shortName>
        <ecNumber evidence="3 8">2.1.1.197</ecNumber>
    </recommendedName>
    <alternativeName>
        <fullName evidence="8">Biotin synthesis protein BioC</fullName>
    </alternativeName>
</protein>
<accession>A0A9Q3W071</accession>
<comment type="caution">
    <text evidence="11">The sequence shown here is derived from an EMBL/GenBank/DDBJ whole genome shotgun (WGS) entry which is preliminary data.</text>
</comment>